<feature type="transmembrane region" description="Helical" evidence="8">
    <location>
        <begin position="520"/>
        <end position="538"/>
    </location>
</feature>
<evidence type="ECO:0008006" key="13">
    <source>
        <dbReference type="Google" id="ProtNLM"/>
    </source>
</evidence>
<keyword evidence="6" id="KW-0175">Coiled coil</keyword>
<evidence type="ECO:0000256" key="7">
    <source>
        <dbReference type="SAM" id="MobiDB-lite"/>
    </source>
</evidence>
<evidence type="ECO:0000259" key="10">
    <source>
        <dbReference type="PROSITE" id="PS51382"/>
    </source>
</evidence>
<feature type="region of interest" description="Disordered" evidence="7">
    <location>
        <begin position="321"/>
        <end position="391"/>
    </location>
</feature>
<feature type="transmembrane region" description="Helical" evidence="8">
    <location>
        <begin position="558"/>
        <end position="579"/>
    </location>
</feature>
<protein>
    <recommendedName>
        <fullName evidence="13">Signal transduction protein</fullName>
    </recommendedName>
</protein>
<comment type="similarity">
    <text evidence="2">Belongs to the SYG1 (TC 2.A.94) family.</text>
</comment>
<feature type="compositionally biased region" description="Acidic residues" evidence="7">
    <location>
        <begin position="1011"/>
        <end position="1032"/>
    </location>
</feature>
<dbReference type="CDD" id="cd14475">
    <property type="entry name" value="SPX_SYG1_like"/>
    <property type="match status" value="1"/>
</dbReference>
<evidence type="ECO:0000256" key="2">
    <source>
        <dbReference type="ARBA" id="ARBA00009665"/>
    </source>
</evidence>
<evidence type="ECO:0000256" key="1">
    <source>
        <dbReference type="ARBA" id="ARBA00004141"/>
    </source>
</evidence>
<dbReference type="PANTHER" id="PTHR10783:SF103">
    <property type="entry name" value="SOLUTE CARRIER FAMILY 53 MEMBER 1"/>
    <property type="match status" value="1"/>
</dbReference>
<feature type="transmembrane region" description="Helical" evidence="8">
    <location>
        <begin position="632"/>
        <end position="654"/>
    </location>
</feature>
<accession>A0ABR3P9X9</accession>
<feature type="transmembrane region" description="Helical" evidence="8">
    <location>
        <begin position="600"/>
        <end position="620"/>
    </location>
</feature>
<feature type="compositionally biased region" description="Basic and acidic residues" evidence="7">
    <location>
        <begin position="346"/>
        <end position="359"/>
    </location>
</feature>
<evidence type="ECO:0000256" key="6">
    <source>
        <dbReference type="SAM" id="Coils"/>
    </source>
</evidence>
<keyword evidence="12" id="KW-1185">Reference proteome</keyword>
<feature type="coiled-coil region" evidence="6">
    <location>
        <begin position="289"/>
        <end position="316"/>
    </location>
</feature>
<dbReference type="Pfam" id="PF03124">
    <property type="entry name" value="EXS"/>
    <property type="match status" value="1"/>
</dbReference>
<name>A0ABR3P9X9_9PEZI</name>
<evidence type="ECO:0000256" key="8">
    <source>
        <dbReference type="SAM" id="Phobius"/>
    </source>
</evidence>
<dbReference type="PROSITE" id="PS51382">
    <property type="entry name" value="SPX"/>
    <property type="match status" value="1"/>
</dbReference>
<feature type="compositionally biased region" description="Basic and acidic residues" evidence="7">
    <location>
        <begin position="123"/>
        <end position="137"/>
    </location>
</feature>
<gene>
    <name evidence="11" type="ORF">AAFC00_003290</name>
</gene>
<feature type="transmembrane region" description="Helical" evidence="8">
    <location>
        <begin position="780"/>
        <end position="804"/>
    </location>
</feature>
<feature type="domain" description="EXS" evidence="9">
    <location>
        <begin position="713"/>
        <end position="907"/>
    </location>
</feature>
<evidence type="ECO:0000313" key="12">
    <source>
        <dbReference type="Proteomes" id="UP001562354"/>
    </source>
</evidence>
<evidence type="ECO:0000313" key="11">
    <source>
        <dbReference type="EMBL" id="KAL1302973.1"/>
    </source>
</evidence>
<dbReference type="EMBL" id="JBFMKM010000012">
    <property type="protein sequence ID" value="KAL1302973.1"/>
    <property type="molecule type" value="Genomic_DNA"/>
</dbReference>
<evidence type="ECO:0000256" key="4">
    <source>
        <dbReference type="ARBA" id="ARBA00022989"/>
    </source>
</evidence>
<dbReference type="Proteomes" id="UP001562354">
    <property type="component" value="Unassembled WGS sequence"/>
</dbReference>
<organism evidence="11 12">
    <name type="scientific">Neodothiora populina</name>
    <dbReference type="NCBI Taxonomy" id="2781224"/>
    <lineage>
        <taxon>Eukaryota</taxon>
        <taxon>Fungi</taxon>
        <taxon>Dikarya</taxon>
        <taxon>Ascomycota</taxon>
        <taxon>Pezizomycotina</taxon>
        <taxon>Dothideomycetes</taxon>
        <taxon>Dothideomycetidae</taxon>
        <taxon>Dothideales</taxon>
        <taxon>Dothioraceae</taxon>
        <taxon>Neodothiora</taxon>
    </lineage>
</organism>
<feature type="region of interest" description="Disordered" evidence="7">
    <location>
        <begin position="899"/>
        <end position="976"/>
    </location>
</feature>
<keyword evidence="3 8" id="KW-0812">Transmembrane</keyword>
<feature type="compositionally biased region" description="Basic and acidic residues" evidence="7">
    <location>
        <begin position="321"/>
        <end position="339"/>
    </location>
</feature>
<dbReference type="RefSeq" id="XP_069199249.1">
    <property type="nucleotide sequence ID" value="XM_069342744.1"/>
</dbReference>
<dbReference type="InterPro" id="IPR004342">
    <property type="entry name" value="EXS_C"/>
</dbReference>
<dbReference type="PANTHER" id="PTHR10783">
    <property type="entry name" value="XENOTROPIC AND POLYTROPIC RETROVIRUS RECEPTOR 1-RELATED"/>
    <property type="match status" value="1"/>
</dbReference>
<comment type="subcellular location">
    <subcellularLocation>
        <location evidence="1">Membrane</location>
        <topology evidence="1">Multi-pass membrane protein</topology>
    </subcellularLocation>
</comment>
<dbReference type="PROSITE" id="PS51380">
    <property type="entry name" value="EXS"/>
    <property type="match status" value="1"/>
</dbReference>
<proteinExistence type="inferred from homology"/>
<feature type="compositionally biased region" description="Polar residues" evidence="7">
    <location>
        <begin position="85"/>
        <end position="94"/>
    </location>
</feature>
<keyword evidence="5 8" id="KW-0472">Membrane</keyword>
<dbReference type="Pfam" id="PF03105">
    <property type="entry name" value="SPX"/>
    <property type="match status" value="1"/>
</dbReference>
<comment type="caution">
    <text evidence="11">The sequence shown here is derived from an EMBL/GenBank/DDBJ whole genome shotgun (WGS) entry which is preliminary data.</text>
</comment>
<feature type="compositionally biased region" description="Basic and acidic residues" evidence="7">
    <location>
        <begin position="1059"/>
        <end position="1069"/>
    </location>
</feature>
<evidence type="ECO:0000259" key="9">
    <source>
        <dbReference type="PROSITE" id="PS51380"/>
    </source>
</evidence>
<feature type="region of interest" description="Disordered" evidence="7">
    <location>
        <begin position="70"/>
        <end position="214"/>
    </location>
</feature>
<feature type="domain" description="SPX" evidence="10">
    <location>
        <begin position="1"/>
        <end position="461"/>
    </location>
</feature>
<sequence length="1114" mass="126024">MKFAKELDQDLVPEWRVKYLDYKTGKKKLKAIARALRNVDRTPQTGNRPDTAQAASSTFRNAPFYTFLNRSNTHDSADGPISSGARPTSTLSHRNTYDADDDNHRNALTASRSQPIPAAASGDGERTPLQRGKDGDGRSVSQYGSIIASPPMSSPTWSRGGASSLRLPGPALDPQVSRDSADTVVPRPRRAVSHQSTGSAYQIGDDAPSHQSPLAPRYRSIFQPKRVSSMSGLENGHSPAPESTTKRAFTFMGSRSIAPNDIALNAYREVDFCQADFFSFLDKELDKIEDFYKQKEDEATDRLKVLREQLHIMRDRRVEELLHAGSPRDKSTSRDRQVADGDEVMSGDHSRNNGDDTKRLLQKGLRVKRSNATKTAQSMKKLGTPSGPRPLDAMQDYVRRKKSPEVPYRAAKHKLKIAMAEYYRGLELLKSYALLNRTAFRKITKKFDKTVNARPSGRYMSEKVNKAYFVNSSIVESHIQAVEDLYARYFERGNHKIAVGKLRAKGVRAGDYTGGVFRNGVLLGIGAVFAIQAVVYGGDLTFDPDPVLAIHTSYLLQIYGGYAMMLLLTLLFCLACRVWQRAKVNYAFIFEFDTRHNLDWRQLAEIPCFLFFLLGLMMWLNFSRFTSDAMYIYWPVVLIGLSVLIVFTPFPVLYHKSRFWFIRSNWRLLVAGLYPVEFRDFFLGDMYCSQTYALGNLELFFCLYAQHWNNPPQCNSSHSRLLGFFSTLPGIWRLLQCLRRYWDTRNVFPHLVNGGKYSFTILYYMSLSLYRIDKTNSLRAMFIFFATINAIYCSVWDIVMDWSLMDPYAKHRFLRSTLAFKYTWWYYIAMVIDPIIRFNWIFYAIYGNTTQHSSVVSFMVAFSEVLRRGMWTLFRVENEHCTNVGRFRASRDIPLPYEVSSTSEDSLTSKPSDEANGRPTSKPDEESQANHAPRPSAELEPVASRTSGIDAPGRTGTSTTPRQRRSTMAGDSPVGRAFSRVGTLLHTAHAQDFERRRKPELGTGVGKDIGEIDDDDDDEDDDDDDDDEDEAEERAMASETEEIGEAMEARRQQHHNRNHSHDGRLRAGADVDNATNGSRVSPAAGREEAGDQAGIRDAESGQGEDANGINHRQF</sequence>
<reference evidence="11 12" key="1">
    <citation type="submission" date="2024-07" db="EMBL/GenBank/DDBJ databases">
        <title>Draft sequence of the Neodothiora populina.</title>
        <authorList>
            <person name="Drown D.D."/>
            <person name="Schuette U.S."/>
            <person name="Buechlein A.B."/>
            <person name="Rusch D.R."/>
            <person name="Winton L.W."/>
            <person name="Adams G.A."/>
        </authorList>
    </citation>
    <scope>NUCLEOTIDE SEQUENCE [LARGE SCALE GENOMIC DNA]</scope>
    <source>
        <strain evidence="11 12">CPC 39397</strain>
    </source>
</reference>
<dbReference type="GeneID" id="95976992"/>
<feature type="compositionally biased region" description="Basic and acidic residues" evidence="7">
    <location>
        <begin position="911"/>
        <end position="925"/>
    </location>
</feature>
<feature type="transmembrane region" description="Helical" evidence="8">
    <location>
        <begin position="824"/>
        <end position="846"/>
    </location>
</feature>
<feature type="compositionally biased region" description="Polar residues" evidence="7">
    <location>
        <begin position="899"/>
        <end position="910"/>
    </location>
</feature>
<evidence type="ECO:0000256" key="3">
    <source>
        <dbReference type="ARBA" id="ARBA00022692"/>
    </source>
</evidence>
<feature type="compositionally biased region" description="Basic and acidic residues" evidence="7">
    <location>
        <begin position="990"/>
        <end position="1000"/>
    </location>
</feature>
<keyword evidence="4 8" id="KW-1133">Transmembrane helix</keyword>
<evidence type="ECO:0000256" key="5">
    <source>
        <dbReference type="ARBA" id="ARBA00023136"/>
    </source>
</evidence>
<dbReference type="InterPro" id="IPR004331">
    <property type="entry name" value="SPX_dom"/>
</dbReference>
<feature type="region of interest" description="Disordered" evidence="7">
    <location>
        <begin position="990"/>
        <end position="1114"/>
    </location>
</feature>
<feature type="compositionally biased region" description="Basic and acidic residues" evidence="7">
    <location>
        <begin position="1085"/>
        <end position="1099"/>
    </location>
</feature>